<evidence type="ECO:0000256" key="8">
    <source>
        <dbReference type="ARBA" id="ARBA00022917"/>
    </source>
</evidence>
<evidence type="ECO:0000256" key="11">
    <source>
        <dbReference type="ARBA" id="ARBA00029936"/>
    </source>
</evidence>
<dbReference type="FunFam" id="3.90.740.10:FF:000005">
    <property type="entry name" value="Valine--tRNA ligase, mitochondrial"/>
    <property type="match status" value="1"/>
</dbReference>
<feature type="coiled-coil region" evidence="14">
    <location>
        <begin position="844"/>
        <end position="896"/>
    </location>
</feature>
<dbReference type="InterPro" id="IPR009008">
    <property type="entry name" value="Val/Leu/Ile-tRNA-synth_edit"/>
</dbReference>
<keyword evidence="14" id="KW-0175">Coiled coil</keyword>
<dbReference type="GO" id="GO:0006438">
    <property type="term" value="P:valyl-tRNA aminoacylation"/>
    <property type="evidence" value="ECO:0007669"/>
    <property type="project" value="InterPro"/>
</dbReference>
<accession>A0AAD9N1K8</accession>
<dbReference type="GO" id="GO:0002161">
    <property type="term" value="F:aminoacyl-tRNA deacylase activity"/>
    <property type="evidence" value="ECO:0007669"/>
    <property type="project" value="InterPro"/>
</dbReference>
<evidence type="ECO:0000256" key="12">
    <source>
        <dbReference type="ARBA" id="ARBA00047552"/>
    </source>
</evidence>
<keyword evidence="7 13" id="KW-0067">ATP-binding</keyword>
<keyword evidence="6 13" id="KW-0547">Nucleotide-binding</keyword>
<evidence type="ECO:0000256" key="13">
    <source>
        <dbReference type="RuleBase" id="RU363035"/>
    </source>
</evidence>
<dbReference type="PRINTS" id="PR00986">
    <property type="entry name" value="TRNASYNTHVAL"/>
</dbReference>
<dbReference type="InterPro" id="IPR033705">
    <property type="entry name" value="Anticodon_Ia_Val"/>
</dbReference>
<dbReference type="PANTHER" id="PTHR11946">
    <property type="entry name" value="VALYL-TRNA SYNTHETASES"/>
    <property type="match status" value="1"/>
</dbReference>
<dbReference type="NCBIfam" id="TIGR00422">
    <property type="entry name" value="valS"/>
    <property type="match status" value="1"/>
</dbReference>
<dbReference type="SUPFAM" id="SSF50677">
    <property type="entry name" value="ValRS/IleRS/LeuRS editing domain"/>
    <property type="match status" value="1"/>
</dbReference>
<dbReference type="PROSITE" id="PS00178">
    <property type="entry name" value="AA_TRNA_LIGASE_I"/>
    <property type="match status" value="1"/>
</dbReference>
<dbReference type="NCBIfam" id="NF004349">
    <property type="entry name" value="PRK05729.1"/>
    <property type="match status" value="1"/>
</dbReference>
<evidence type="ECO:0000256" key="1">
    <source>
        <dbReference type="ARBA" id="ARBA00004496"/>
    </source>
</evidence>
<protein>
    <recommendedName>
        <fullName evidence="10">Valine--tRNA ligase</fullName>
        <ecNumber evidence="3">6.1.1.9</ecNumber>
    </recommendedName>
    <alternativeName>
        <fullName evidence="11">Valyl-tRNA synthetase</fullName>
    </alternativeName>
</protein>
<dbReference type="SUPFAM" id="SSF47323">
    <property type="entry name" value="Anticodon-binding domain of a subclass of class I aminoacyl-tRNA synthetases"/>
    <property type="match status" value="1"/>
</dbReference>
<gene>
    <name evidence="17" type="ORF">LSH36_299g01010</name>
</gene>
<dbReference type="InterPro" id="IPR001412">
    <property type="entry name" value="aa-tRNA-synth_I_CS"/>
</dbReference>
<evidence type="ECO:0000256" key="10">
    <source>
        <dbReference type="ARBA" id="ARBA00024407"/>
    </source>
</evidence>
<evidence type="ECO:0000259" key="16">
    <source>
        <dbReference type="Pfam" id="PF08264"/>
    </source>
</evidence>
<keyword evidence="4" id="KW-0963">Cytoplasm</keyword>
<dbReference type="GO" id="GO:0005829">
    <property type="term" value="C:cytosol"/>
    <property type="evidence" value="ECO:0007669"/>
    <property type="project" value="TreeGrafter"/>
</dbReference>
<evidence type="ECO:0000256" key="7">
    <source>
        <dbReference type="ARBA" id="ARBA00022840"/>
    </source>
</evidence>
<reference evidence="17" key="1">
    <citation type="journal article" date="2023" name="Mol. Biol. Evol.">
        <title>Third-Generation Sequencing Reveals the Adaptive Role of the Epigenome in Three Deep-Sea Polychaetes.</title>
        <authorList>
            <person name="Perez M."/>
            <person name="Aroh O."/>
            <person name="Sun Y."/>
            <person name="Lan Y."/>
            <person name="Juniper S.K."/>
            <person name="Young C.R."/>
            <person name="Angers B."/>
            <person name="Qian P.Y."/>
        </authorList>
    </citation>
    <scope>NUCLEOTIDE SEQUENCE</scope>
    <source>
        <strain evidence="17">P08H-3</strain>
    </source>
</reference>
<dbReference type="FunFam" id="3.40.50.620:FF:000020">
    <property type="entry name" value="Valine--tRNA ligase, mitochondrial"/>
    <property type="match status" value="1"/>
</dbReference>
<dbReference type="Pfam" id="PF08264">
    <property type="entry name" value="Anticodon_1"/>
    <property type="match status" value="1"/>
</dbReference>
<dbReference type="GO" id="GO:0004832">
    <property type="term" value="F:valine-tRNA ligase activity"/>
    <property type="evidence" value="ECO:0007669"/>
    <property type="project" value="UniProtKB-EC"/>
</dbReference>
<dbReference type="InterPro" id="IPR002303">
    <property type="entry name" value="Valyl-tRNA_ligase"/>
</dbReference>
<organism evidence="17 18">
    <name type="scientific">Paralvinella palmiformis</name>
    <dbReference type="NCBI Taxonomy" id="53620"/>
    <lineage>
        <taxon>Eukaryota</taxon>
        <taxon>Metazoa</taxon>
        <taxon>Spiralia</taxon>
        <taxon>Lophotrochozoa</taxon>
        <taxon>Annelida</taxon>
        <taxon>Polychaeta</taxon>
        <taxon>Sedentaria</taxon>
        <taxon>Canalipalpata</taxon>
        <taxon>Terebellida</taxon>
        <taxon>Terebelliformia</taxon>
        <taxon>Alvinellidae</taxon>
        <taxon>Paralvinella</taxon>
    </lineage>
</organism>
<evidence type="ECO:0000256" key="9">
    <source>
        <dbReference type="ARBA" id="ARBA00023146"/>
    </source>
</evidence>
<keyword evidence="9 13" id="KW-0030">Aminoacyl-tRNA synthetase</keyword>
<dbReference type="EC" id="6.1.1.9" evidence="3"/>
<evidence type="ECO:0000259" key="15">
    <source>
        <dbReference type="Pfam" id="PF00133"/>
    </source>
</evidence>
<sequence>MCLPPPNVTGTLHLGHALGNSIQDTIARWRRMCGDDVLWLPGCDHAGIATQVIVEKELQKRVGVTRHQIGRKQFVEEVWKWKNQKGDIIYEQMKRLGSSLDWQRATFTLDEKPSYAVREAFIRLFDDGLIYRKERLVNWSCALRSAISDIEVDDIQIKGRTLLDVPGYDKKVTFGLLTVLSYPIEHTNDVITIATTRPETVLGDVAVAVHPNDSRYTHLHGKYVIHPLTSQRIPIILDPFVDREFGTGAVKITPAQDPKDFEVGERHGLPLINILAEDGSLINVPEPFQGLPRFLARDKVLDVLTDKKLLVSVTDHDMVLPVCSRSHDVIEPLLKDQWFVKCQDMAQEAIKAVKSKQLQLIPDHYEKQWYDWLENIRDWCISRQLWWGHQIPAYRVRHKQTELGWVCAHNEEDALEKACKQFQFSSSEITLSQDEDVLDTWFSSALFPFSVFGWPHRTDDLLQFYPTTLLETASDIMFFWVARMVMMGKLLTGKIPFKTVVFHSILRDCYGRKMSKSLGNVIDPLDVIRGISLKDLQNKLESGNLGAEEIQKARSAQKQEYPDGIPACGADALHFSLCSHNYKANYINVSVDQIVKTRQFCNKIWQTFKFICSKIEKEFKLSPLEMETLSPTDRWLLSRLSAVVQQCEVHLMRYELYKVTNILLDFWWHDLCDIYLEYSKLVFESEDKSAHLRMEQILYRTLETGLRMLAPFMPYLCEELYQRLPGRLQTESICIASYPQSAEYQWRDLEAEQHMDIIRKVINQLLSLRREFNLTKTKPLVYIQITDPGVAVALQKQLMLLERLSRSRQILLQEPPSRGCVVHHGDGYTLNMELEGNIDFGREIERIVSQMSKLDKELEKVSKQTDRSRGIPEHIVRGAEEKIISIKEKMDKLQKTTDTLSLLQDIK</sequence>
<evidence type="ECO:0000256" key="3">
    <source>
        <dbReference type="ARBA" id="ARBA00013169"/>
    </source>
</evidence>
<dbReference type="InterPro" id="IPR002300">
    <property type="entry name" value="aa-tRNA-synth_Ia"/>
</dbReference>
<dbReference type="InterPro" id="IPR037118">
    <property type="entry name" value="Val-tRNA_synth_C_sf"/>
</dbReference>
<dbReference type="Gene3D" id="1.10.287.380">
    <property type="entry name" value="Valyl-tRNA synthetase, C-terminal domain"/>
    <property type="match status" value="1"/>
</dbReference>
<dbReference type="SUPFAM" id="SSF52374">
    <property type="entry name" value="Nucleotidylyl transferase"/>
    <property type="match status" value="1"/>
</dbReference>
<keyword evidence="8 13" id="KW-0648">Protein biosynthesis</keyword>
<proteinExistence type="inferred from homology"/>
<evidence type="ECO:0000256" key="5">
    <source>
        <dbReference type="ARBA" id="ARBA00022598"/>
    </source>
</evidence>
<comment type="catalytic activity">
    <reaction evidence="12">
        <text>tRNA(Val) + L-valine + ATP = L-valyl-tRNA(Val) + AMP + diphosphate</text>
        <dbReference type="Rhea" id="RHEA:10704"/>
        <dbReference type="Rhea" id="RHEA-COMP:9672"/>
        <dbReference type="Rhea" id="RHEA-COMP:9708"/>
        <dbReference type="ChEBI" id="CHEBI:30616"/>
        <dbReference type="ChEBI" id="CHEBI:33019"/>
        <dbReference type="ChEBI" id="CHEBI:57762"/>
        <dbReference type="ChEBI" id="CHEBI:78442"/>
        <dbReference type="ChEBI" id="CHEBI:78537"/>
        <dbReference type="ChEBI" id="CHEBI:456215"/>
        <dbReference type="EC" id="6.1.1.9"/>
    </reaction>
</comment>
<keyword evidence="5 13" id="KW-0436">Ligase</keyword>
<evidence type="ECO:0000256" key="2">
    <source>
        <dbReference type="ARBA" id="ARBA00005594"/>
    </source>
</evidence>
<dbReference type="InterPro" id="IPR014729">
    <property type="entry name" value="Rossmann-like_a/b/a_fold"/>
</dbReference>
<evidence type="ECO:0000313" key="18">
    <source>
        <dbReference type="Proteomes" id="UP001208570"/>
    </source>
</evidence>
<dbReference type="CDD" id="cd00817">
    <property type="entry name" value="ValRS_core"/>
    <property type="match status" value="1"/>
</dbReference>
<comment type="similarity">
    <text evidence="2 13">Belongs to the class-I aminoacyl-tRNA synthetase family.</text>
</comment>
<evidence type="ECO:0000256" key="4">
    <source>
        <dbReference type="ARBA" id="ARBA00022490"/>
    </source>
</evidence>
<feature type="domain" description="Methionyl/Valyl/Leucyl/Isoleucyl-tRNA synthetase anticodon-binding" evidence="16">
    <location>
        <begin position="633"/>
        <end position="780"/>
    </location>
</feature>
<comment type="subcellular location">
    <subcellularLocation>
        <location evidence="1">Cytoplasm</location>
    </subcellularLocation>
</comment>
<keyword evidence="18" id="KW-1185">Reference proteome</keyword>
<dbReference type="InterPro" id="IPR013155">
    <property type="entry name" value="M/V/L/I-tRNA-synth_anticd-bd"/>
</dbReference>
<name>A0AAD9N1K8_9ANNE</name>
<dbReference type="InterPro" id="IPR009080">
    <property type="entry name" value="tRNAsynth_Ia_anticodon-bd"/>
</dbReference>
<evidence type="ECO:0000256" key="6">
    <source>
        <dbReference type="ARBA" id="ARBA00022741"/>
    </source>
</evidence>
<dbReference type="Pfam" id="PF00133">
    <property type="entry name" value="tRNA-synt_1"/>
    <property type="match status" value="1"/>
</dbReference>
<comment type="caution">
    <text evidence="17">The sequence shown here is derived from an EMBL/GenBank/DDBJ whole genome shotgun (WGS) entry which is preliminary data.</text>
</comment>
<dbReference type="GO" id="GO:0005524">
    <property type="term" value="F:ATP binding"/>
    <property type="evidence" value="ECO:0007669"/>
    <property type="project" value="UniProtKB-KW"/>
</dbReference>
<evidence type="ECO:0000313" key="17">
    <source>
        <dbReference type="EMBL" id="KAK2153370.1"/>
    </source>
</evidence>
<dbReference type="CDD" id="cd07962">
    <property type="entry name" value="Anticodon_Ia_Val"/>
    <property type="match status" value="1"/>
</dbReference>
<evidence type="ECO:0000256" key="14">
    <source>
        <dbReference type="SAM" id="Coils"/>
    </source>
</evidence>
<dbReference type="FunFam" id="3.40.50.620:FF:000078">
    <property type="entry name" value="Valine--tRNA ligase, mitochondrial"/>
    <property type="match status" value="1"/>
</dbReference>
<dbReference type="Gene3D" id="3.40.50.620">
    <property type="entry name" value="HUPs"/>
    <property type="match status" value="2"/>
</dbReference>
<feature type="domain" description="Aminoacyl-tRNA synthetase class Ia" evidence="15">
    <location>
        <begin position="3"/>
        <end position="583"/>
    </location>
</feature>
<dbReference type="PANTHER" id="PTHR11946:SF109">
    <property type="entry name" value="VALINE--TRNA LIGASE"/>
    <property type="match status" value="1"/>
</dbReference>
<dbReference type="AlphaFoldDB" id="A0AAD9N1K8"/>
<dbReference type="Gene3D" id="3.90.740.10">
    <property type="entry name" value="Valyl/Leucyl/Isoleucyl-tRNA synthetase, editing domain"/>
    <property type="match status" value="1"/>
</dbReference>
<dbReference type="EMBL" id="JAODUP010000299">
    <property type="protein sequence ID" value="KAK2153370.1"/>
    <property type="molecule type" value="Genomic_DNA"/>
</dbReference>
<dbReference type="Gene3D" id="1.10.730.10">
    <property type="entry name" value="Isoleucyl-tRNA Synthetase, Domain 1"/>
    <property type="match status" value="1"/>
</dbReference>
<dbReference type="Proteomes" id="UP001208570">
    <property type="component" value="Unassembled WGS sequence"/>
</dbReference>